<dbReference type="InterPro" id="IPR021102">
    <property type="entry name" value="PNGase_A"/>
</dbReference>
<dbReference type="Proteomes" id="UP000242519">
    <property type="component" value="Unassembled WGS sequence"/>
</dbReference>
<organism evidence="2 3">
    <name type="scientific">Diplocarpon coronariae</name>
    <dbReference type="NCBI Taxonomy" id="2795749"/>
    <lineage>
        <taxon>Eukaryota</taxon>
        <taxon>Fungi</taxon>
        <taxon>Dikarya</taxon>
        <taxon>Ascomycota</taxon>
        <taxon>Pezizomycotina</taxon>
        <taxon>Leotiomycetes</taxon>
        <taxon>Helotiales</taxon>
        <taxon>Drepanopezizaceae</taxon>
        <taxon>Diplocarpon</taxon>
    </lineage>
</organism>
<name>A0A218ZE96_9HELO</name>
<evidence type="ECO:0000313" key="3">
    <source>
        <dbReference type="Proteomes" id="UP000242519"/>
    </source>
</evidence>
<dbReference type="AlphaFoldDB" id="A0A218ZE96"/>
<dbReference type="PANTHER" id="PTHR31104">
    <property type="entry name" value="PEPTIDE-N4-(N-ACETYL-BETA-GLUCOSAMINYL)ASPARAGINE AMIDASE A PROTEIN"/>
    <property type="match status" value="1"/>
</dbReference>
<evidence type="ECO:0000313" key="2">
    <source>
        <dbReference type="EMBL" id="OWP06399.1"/>
    </source>
</evidence>
<evidence type="ECO:0000259" key="1">
    <source>
        <dbReference type="Pfam" id="PF12222"/>
    </source>
</evidence>
<dbReference type="EMBL" id="MZNU01000046">
    <property type="protein sequence ID" value="OWP06399.1"/>
    <property type="molecule type" value="Genomic_DNA"/>
</dbReference>
<feature type="domain" description="Peptide N-acetyl-beta-D-glucosaminyl asparaginase amidase A N-terminal" evidence="1">
    <location>
        <begin position="2"/>
        <end position="246"/>
    </location>
</feature>
<protein>
    <submittedName>
        <fullName evidence="2">Asparagine amidase a</fullName>
    </submittedName>
</protein>
<gene>
    <name evidence="2" type="ORF">B2J93_9172</name>
</gene>
<sequence length="499" mass="56467">MPVNTGNNYYYLKDMTAFDSLLREEQKMSMQLDHTELEFLTGIFRVNVTALYYNDNDVGKPTPADLILPISPMPVEYNESVIVLPNGKASNDIVFPRNVERAVVSVFASGIGAEEFWFKNVPTEYEKTLENSVTGGQSSFREVKLRIDGNLAGVVWPSPTIYTGGKSPENWVPTAGTDVYDFPSFEIDVSPWLGSLCDSMPHKFELEVFGYDSEEGLLSIESDWWVSGSIFIWLDKDGIWTTGTDVKSEVEDLLFNFIPTISTFSGRNSSLQANLTAARTIHHSSNISTSSGSREIIWSQALAFQSILNFEANSYDTAVYHTIDSISAFSLTKNYRRSDQELAQNSYTNNFYLSRDHYPQLNLTSGYSTIVAEVDQSREVAALPLLFYLTNQNVFREPVVQATTQLDEVVYSWNNTHYQPSRGKILPRILSIRKEQNYKSYGPISDGRTTLYDRGIITEEANSEDSFSYHIDQYYYNSTVIDSAEIKEVPWVFKYSGVI</sequence>
<reference evidence="2 3" key="1">
    <citation type="submission" date="2017-04" db="EMBL/GenBank/DDBJ databases">
        <title>Draft genome sequence of Marssonina coronaria NL1: causal agent of apple blotch.</title>
        <authorList>
            <person name="Cheng Q."/>
        </authorList>
    </citation>
    <scope>NUCLEOTIDE SEQUENCE [LARGE SCALE GENOMIC DNA]</scope>
    <source>
        <strain evidence="2 3">NL1</strain>
    </source>
</reference>
<comment type="caution">
    <text evidence="2">The sequence shown here is derived from an EMBL/GenBank/DDBJ whole genome shotgun (WGS) entry which is preliminary data.</text>
</comment>
<dbReference type="Pfam" id="PF12222">
    <property type="entry name" value="PNGaseA"/>
    <property type="match status" value="1"/>
</dbReference>
<accession>A0A218ZE96</accession>
<dbReference type="InParanoid" id="A0A218ZE96"/>
<proteinExistence type="predicted"/>
<dbReference type="InterPro" id="IPR056948">
    <property type="entry name" value="PNGaseA_N"/>
</dbReference>
<keyword evidence="3" id="KW-1185">Reference proteome</keyword>
<dbReference type="OrthoDB" id="1612078at2759"/>